<comment type="caution">
    <text evidence="2">The sequence shown here is derived from an EMBL/GenBank/DDBJ whole genome shotgun (WGS) entry which is preliminary data.</text>
</comment>
<keyword evidence="3" id="KW-1185">Reference proteome</keyword>
<feature type="compositionally biased region" description="Basic and acidic residues" evidence="1">
    <location>
        <begin position="101"/>
        <end position="116"/>
    </location>
</feature>
<protein>
    <recommendedName>
        <fullName evidence="4">Reverse transcriptase domain-containing protein</fullName>
    </recommendedName>
</protein>
<evidence type="ECO:0000313" key="2">
    <source>
        <dbReference type="EMBL" id="KAK6747726.1"/>
    </source>
</evidence>
<dbReference type="Proteomes" id="UP001303046">
    <property type="component" value="Unassembled WGS sequence"/>
</dbReference>
<evidence type="ECO:0000313" key="3">
    <source>
        <dbReference type="Proteomes" id="UP001303046"/>
    </source>
</evidence>
<evidence type="ECO:0008006" key="4">
    <source>
        <dbReference type="Google" id="ProtNLM"/>
    </source>
</evidence>
<accession>A0ABR1DB57</accession>
<reference evidence="2 3" key="1">
    <citation type="submission" date="2023-08" db="EMBL/GenBank/DDBJ databases">
        <title>A Necator americanus chromosomal reference genome.</title>
        <authorList>
            <person name="Ilik V."/>
            <person name="Petrzelkova K.J."/>
            <person name="Pardy F."/>
            <person name="Fuh T."/>
            <person name="Niatou-Singa F.S."/>
            <person name="Gouil Q."/>
            <person name="Baker L."/>
            <person name="Ritchie M.E."/>
            <person name="Jex A.R."/>
            <person name="Gazzola D."/>
            <person name="Li H."/>
            <person name="Toshio Fujiwara R."/>
            <person name="Zhan B."/>
            <person name="Aroian R.V."/>
            <person name="Pafco B."/>
            <person name="Schwarz E.M."/>
        </authorList>
    </citation>
    <scope>NUCLEOTIDE SEQUENCE [LARGE SCALE GENOMIC DNA]</scope>
    <source>
        <strain evidence="2 3">Aroian</strain>
        <tissue evidence="2">Whole animal</tissue>
    </source>
</reference>
<feature type="region of interest" description="Disordered" evidence="1">
    <location>
        <begin position="97"/>
        <end position="116"/>
    </location>
</feature>
<organism evidence="2 3">
    <name type="scientific">Necator americanus</name>
    <name type="common">Human hookworm</name>
    <dbReference type="NCBI Taxonomy" id="51031"/>
    <lineage>
        <taxon>Eukaryota</taxon>
        <taxon>Metazoa</taxon>
        <taxon>Ecdysozoa</taxon>
        <taxon>Nematoda</taxon>
        <taxon>Chromadorea</taxon>
        <taxon>Rhabditida</taxon>
        <taxon>Rhabditina</taxon>
        <taxon>Rhabditomorpha</taxon>
        <taxon>Strongyloidea</taxon>
        <taxon>Ancylostomatidae</taxon>
        <taxon>Bunostominae</taxon>
        <taxon>Necator</taxon>
    </lineage>
</organism>
<dbReference type="EMBL" id="JAVFWL010000004">
    <property type="protein sequence ID" value="KAK6747726.1"/>
    <property type="molecule type" value="Genomic_DNA"/>
</dbReference>
<gene>
    <name evidence="2" type="primary">Necator_chrIV.g14034</name>
    <name evidence="2" type="ORF">RB195_000740</name>
</gene>
<name>A0ABR1DB57_NECAM</name>
<evidence type="ECO:0000256" key="1">
    <source>
        <dbReference type="SAM" id="MobiDB-lite"/>
    </source>
</evidence>
<proteinExistence type="predicted"/>
<sequence length="116" mass="13103">MEVRVDDEHLHQHSFADDTVFVTSSINQSERVPAEFDETCERIDLQLNLDKTLFMRNGCGSAPFTLSETNISECSSYVYLGRGINIVNDLTSDLGKQVGDQNHRGYSEENQKYPSP</sequence>